<protein>
    <recommendedName>
        <fullName evidence="3">tRNA pseudouridine(55) synthase</fullName>
        <ecNumber evidence="3">5.4.99.25</ecNumber>
    </recommendedName>
</protein>
<evidence type="ECO:0000313" key="10">
    <source>
        <dbReference type="Proteomes" id="UP000009131"/>
    </source>
</evidence>
<dbReference type="FunCoup" id="G7DZZ2">
    <property type="interactions" value="352"/>
</dbReference>
<reference evidence="9 10" key="1">
    <citation type="journal article" date="2011" name="J. Gen. Appl. Microbiol.">
        <title>Draft genome sequencing of the enigmatic basidiomycete Mixia osmundae.</title>
        <authorList>
            <person name="Nishida H."/>
            <person name="Nagatsuka Y."/>
            <person name="Sugiyama J."/>
        </authorList>
    </citation>
    <scope>NUCLEOTIDE SEQUENCE [LARGE SCALE GENOMIC DNA]</scope>
    <source>
        <strain evidence="10">CBS 9802 / IAM 14324 / JCM 22182 / KY 12970</strain>
    </source>
</reference>
<sequence>MPRAVKPPLNGLFALNKPSGATAMSLLNELQILFASSKLFRDPNSGDYAATSSFKGKYRGKKKWQKGKQKGDRIKIGQGGTLDPLADGVLVVAVGSATKHLSQFLECTKDYTSIGLVGCATDSYDAKGKRVKETPFGHVTRQTVEQALVGLRGDILQIPPIYSALRMDGKHLYDYARAGEPLPRPIPARPVTVSELELLDFRLGSEHDYVNPEASLSEIERKLMQDSEKLVADNLEAGVKVPATVVNAADQSDIASGTSDAKQPIFEIKMSVSSGTYVRTIVHDIGVAMGTSAHVVKLTRTRQGRFYLAGTQPKLSVASGTSKGKETSQSENDELLPSEETIEWNVFASALDDLKERKDDAEPSEAYAEWEQILLRHMHIV</sequence>
<dbReference type="Pfam" id="PF16198">
    <property type="entry name" value="TruB_C_2"/>
    <property type="match status" value="1"/>
</dbReference>
<dbReference type="InterPro" id="IPR002501">
    <property type="entry name" value="PsdUridine_synth_N"/>
</dbReference>
<feature type="domain" description="Pseudouridine synthase II N-terminal" evidence="7">
    <location>
        <begin position="74"/>
        <end position="203"/>
    </location>
</feature>
<dbReference type="OMA" id="FAINKPC"/>
<feature type="domain" description="tRNA pseudouridylate synthase B C-terminal" evidence="8">
    <location>
        <begin position="279"/>
        <end position="309"/>
    </location>
</feature>
<evidence type="ECO:0000259" key="7">
    <source>
        <dbReference type="Pfam" id="PF01509"/>
    </source>
</evidence>
<evidence type="ECO:0000256" key="4">
    <source>
        <dbReference type="ARBA" id="ARBA00022694"/>
    </source>
</evidence>
<dbReference type="HAMAP" id="MF_01080">
    <property type="entry name" value="TruB_bact"/>
    <property type="match status" value="1"/>
</dbReference>
<evidence type="ECO:0000256" key="2">
    <source>
        <dbReference type="ARBA" id="ARBA00008999"/>
    </source>
</evidence>
<reference evidence="9 10" key="2">
    <citation type="journal article" date="2012" name="Open Biol.">
        <title>Characteristics of nucleosomes and linker DNA regions on the genome of the basidiomycete Mixia osmundae revealed by mono- and dinucleosome mapping.</title>
        <authorList>
            <person name="Nishida H."/>
            <person name="Kondo S."/>
            <person name="Matsumoto T."/>
            <person name="Suzuki Y."/>
            <person name="Yoshikawa H."/>
            <person name="Taylor T.D."/>
            <person name="Sugiyama J."/>
        </authorList>
    </citation>
    <scope>NUCLEOTIDE SEQUENCE [LARGE SCALE GENOMIC DNA]</scope>
    <source>
        <strain evidence="10">CBS 9802 / IAM 14324 / JCM 22182 / KY 12970</strain>
    </source>
</reference>
<keyword evidence="10" id="KW-1185">Reference proteome</keyword>
<keyword evidence="5" id="KW-0413">Isomerase</keyword>
<dbReference type="HOGENOM" id="CLU_032087_4_2_1"/>
<dbReference type="GO" id="GO:0160148">
    <property type="term" value="F:tRNA pseudouridine(55) synthase activity"/>
    <property type="evidence" value="ECO:0007669"/>
    <property type="project" value="UniProtKB-EC"/>
</dbReference>
<evidence type="ECO:0000256" key="6">
    <source>
        <dbReference type="SAM" id="MobiDB-lite"/>
    </source>
</evidence>
<dbReference type="PANTHER" id="PTHR13767">
    <property type="entry name" value="TRNA-PSEUDOURIDINE SYNTHASE"/>
    <property type="match status" value="1"/>
</dbReference>
<dbReference type="GO" id="GO:0006400">
    <property type="term" value="P:tRNA modification"/>
    <property type="evidence" value="ECO:0007669"/>
    <property type="project" value="TreeGrafter"/>
</dbReference>
<keyword evidence="4" id="KW-0819">tRNA processing</keyword>
<evidence type="ECO:0000256" key="1">
    <source>
        <dbReference type="ARBA" id="ARBA00001166"/>
    </source>
</evidence>
<dbReference type="GO" id="GO:0003723">
    <property type="term" value="F:RNA binding"/>
    <property type="evidence" value="ECO:0007669"/>
    <property type="project" value="InterPro"/>
</dbReference>
<dbReference type="EC" id="5.4.99.25" evidence="3"/>
<dbReference type="RefSeq" id="XP_014570774.1">
    <property type="nucleotide sequence ID" value="XM_014715288.1"/>
</dbReference>
<name>G7DZZ2_MIXOS</name>
<dbReference type="eggNOG" id="KOG2529">
    <property type="taxonomic scope" value="Eukaryota"/>
</dbReference>
<dbReference type="STRING" id="764103.G7DZZ2"/>
<dbReference type="InterPro" id="IPR020103">
    <property type="entry name" value="PsdUridine_synth_cat_dom_sf"/>
</dbReference>
<evidence type="ECO:0000256" key="3">
    <source>
        <dbReference type="ARBA" id="ARBA00012787"/>
    </source>
</evidence>
<dbReference type="SUPFAM" id="SSF55120">
    <property type="entry name" value="Pseudouridine synthase"/>
    <property type="match status" value="1"/>
</dbReference>
<comment type="catalytic activity">
    <reaction evidence="1">
        <text>a uridine in mRNA = a pseudouridine in mRNA</text>
        <dbReference type="Rhea" id="RHEA:56644"/>
        <dbReference type="Rhea" id="RHEA-COMP:14658"/>
        <dbReference type="Rhea" id="RHEA-COMP:14659"/>
        <dbReference type="ChEBI" id="CHEBI:65314"/>
        <dbReference type="ChEBI" id="CHEBI:65315"/>
    </reaction>
</comment>
<evidence type="ECO:0000313" key="9">
    <source>
        <dbReference type="EMBL" id="GAA96152.1"/>
    </source>
</evidence>
<dbReference type="GO" id="GO:0005634">
    <property type="term" value="C:nucleus"/>
    <property type="evidence" value="ECO:0007669"/>
    <property type="project" value="TreeGrafter"/>
</dbReference>
<dbReference type="Proteomes" id="UP000009131">
    <property type="component" value="Unassembled WGS sequence"/>
</dbReference>
<dbReference type="OrthoDB" id="9995526at2759"/>
<dbReference type="EMBL" id="BABT02000076">
    <property type="protein sequence ID" value="GAA96152.1"/>
    <property type="molecule type" value="Genomic_DNA"/>
</dbReference>
<dbReference type="InterPro" id="IPR032819">
    <property type="entry name" value="TruB_C"/>
</dbReference>
<gene>
    <name evidence="9" type="primary">Mo02813</name>
    <name evidence="9" type="ORF">E5Q_02813</name>
</gene>
<evidence type="ECO:0000259" key="8">
    <source>
        <dbReference type="Pfam" id="PF16198"/>
    </source>
</evidence>
<accession>G7DZZ2</accession>
<dbReference type="Gene3D" id="3.30.2350.10">
    <property type="entry name" value="Pseudouridine synthase"/>
    <property type="match status" value="1"/>
</dbReference>
<dbReference type="AlphaFoldDB" id="G7DZZ2"/>
<dbReference type="PANTHER" id="PTHR13767:SF2">
    <property type="entry name" value="PSEUDOURIDYLATE SYNTHASE TRUB1"/>
    <property type="match status" value="1"/>
</dbReference>
<dbReference type="InterPro" id="IPR014780">
    <property type="entry name" value="tRNA_psdUridine_synth_TruB"/>
</dbReference>
<organism evidence="9 10">
    <name type="scientific">Mixia osmundae (strain CBS 9802 / IAM 14324 / JCM 22182 / KY 12970)</name>
    <dbReference type="NCBI Taxonomy" id="764103"/>
    <lineage>
        <taxon>Eukaryota</taxon>
        <taxon>Fungi</taxon>
        <taxon>Dikarya</taxon>
        <taxon>Basidiomycota</taxon>
        <taxon>Pucciniomycotina</taxon>
        <taxon>Mixiomycetes</taxon>
        <taxon>Mixiales</taxon>
        <taxon>Mixiaceae</taxon>
        <taxon>Mixia</taxon>
    </lineage>
</organism>
<feature type="region of interest" description="Disordered" evidence="6">
    <location>
        <begin position="316"/>
        <end position="336"/>
    </location>
</feature>
<dbReference type="GO" id="GO:1990481">
    <property type="term" value="P:mRNA pseudouridine synthesis"/>
    <property type="evidence" value="ECO:0007669"/>
    <property type="project" value="TreeGrafter"/>
</dbReference>
<dbReference type="InParanoid" id="G7DZZ2"/>
<proteinExistence type="inferred from homology"/>
<dbReference type="Pfam" id="PF01509">
    <property type="entry name" value="TruB_N"/>
    <property type="match status" value="1"/>
</dbReference>
<comment type="caution">
    <text evidence="9">The sequence shown here is derived from an EMBL/GenBank/DDBJ whole genome shotgun (WGS) entry which is preliminary data.</text>
</comment>
<evidence type="ECO:0000256" key="5">
    <source>
        <dbReference type="ARBA" id="ARBA00023235"/>
    </source>
</evidence>
<comment type="similarity">
    <text evidence="2">Belongs to the pseudouridine synthase TruB family.</text>
</comment>